<evidence type="ECO:0000256" key="1">
    <source>
        <dbReference type="SAM" id="Coils"/>
    </source>
</evidence>
<dbReference type="GO" id="GO:0008270">
    <property type="term" value="F:zinc ion binding"/>
    <property type="evidence" value="ECO:0007669"/>
    <property type="project" value="InterPro"/>
</dbReference>
<protein>
    <recommendedName>
        <fullName evidence="3">TRIP4/RQT4 C2HC5-type zinc finger domain-containing protein</fullName>
    </recommendedName>
</protein>
<feature type="domain" description="TRIP4/RQT4 C2HC5-type zinc finger" evidence="3">
    <location>
        <begin position="68"/>
        <end position="108"/>
    </location>
</feature>
<dbReference type="GO" id="GO:0005634">
    <property type="term" value="C:nucleus"/>
    <property type="evidence" value="ECO:0007669"/>
    <property type="project" value="InterPro"/>
</dbReference>
<dbReference type="STRING" id="1076256.A0A2H3B7A7"/>
<dbReference type="GO" id="GO:0180022">
    <property type="term" value="C:RQC-trigger complex"/>
    <property type="evidence" value="ECO:0007669"/>
    <property type="project" value="InterPro"/>
</dbReference>
<feature type="compositionally biased region" description="Basic and acidic residues" evidence="2">
    <location>
        <begin position="233"/>
        <end position="253"/>
    </location>
</feature>
<feature type="compositionally biased region" description="Low complexity" evidence="2">
    <location>
        <begin position="1"/>
        <end position="13"/>
    </location>
</feature>
<dbReference type="Pfam" id="PF06221">
    <property type="entry name" value="zf-C2HC5"/>
    <property type="match status" value="1"/>
</dbReference>
<evidence type="ECO:0000259" key="3">
    <source>
        <dbReference type="Pfam" id="PF06221"/>
    </source>
</evidence>
<keyword evidence="5" id="KW-1185">Reference proteome</keyword>
<dbReference type="AlphaFoldDB" id="A0A2H3B7A7"/>
<feature type="compositionally biased region" description="Polar residues" evidence="2">
    <location>
        <begin position="169"/>
        <end position="187"/>
    </location>
</feature>
<sequence length="253" mass="27479">MSTPWSSSGSLPSDRIKPRHAAQSQKQKQKQKPQPRAQPQPRAPKSKQLISLESFQTATTLLPDPKGGCFCQAREDPLSPYTPACLTCGLVLCSLNLPQHACPHCHQPPPNREALIVRLQGEIDELEKREEEERERARKAVGAFPALGGGGGSGRATPTPPPSQHKVLSVNSKTKKVTVSSYTNTPVHSRPETPAEEEPLRVPPPPSEVLYAKRKVDPSRPFANYVGEAARYVPDKIKGKGKGKGKENEAGPS</sequence>
<keyword evidence="1" id="KW-0175">Coiled coil</keyword>
<dbReference type="InterPro" id="IPR009349">
    <property type="entry name" value="TRIP4/RQT4_C2HC5_Znf"/>
</dbReference>
<gene>
    <name evidence="4" type="ORF">ARMSODRAFT_1086582</name>
</gene>
<evidence type="ECO:0000313" key="5">
    <source>
        <dbReference type="Proteomes" id="UP000218334"/>
    </source>
</evidence>
<feature type="region of interest" description="Disordered" evidence="2">
    <location>
        <begin position="143"/>
        <end position="208"/>
    </location>
</feature>
<feature type="region of interest" description="Disordered" evidence="2">
    <location>
        <begin position="229"/>
        <end position="253"/>
    </location>
</feature>
<proteinExistence type="predicted"/>
<dbReference type="EMBL" id="KZ293439">
    <property type="protein sequence ID" value="PBK66779.1"/>
    <property type="molecule type" value="Genomic_DNA"/>
</dbReference>
<evidence type="ECO:0000313" key="4">
    <source>
        <dbReference type="EMBL" id="PBK66779.1"/>
    </source>
</evidence>
<dbReference type="GO" id="GO:0072344">
    <property type="term" value="P:rescue of stalled ribosome"/>
    <property type="evidence" value="ECO:0007669"/>
    <property type="project" value="InterPro"/>
</dbReference>
<organism evidence="4 5">
    <name type="scientific">Armillaria solidipes</name>
    <dbReference type="NCBI Taxonomy" id="1076256"/>
    <lineage>
        <taxon>Eukaryota</taxon>
        <taxon>Fungi</taxon>
        <taxon>Dikarya</taxon>
        <taxon>Basidiomycota</taxon>
        <taxon>Agaricomycotina</taxon>
        <taxon>Agaricomycetes</taxon>
        <taxon>Agaricomycetidae</taxon>
        <taxon>Agaricales</taxon>
        <taxon>Marasmiineae</taxon>
        <taxon>Physalacriaceae</taxon>
        <taxon>Armillaria</taxon>
    </lineage>
</organism>
<name>A0A2H3B7A7_9AGAR</name>
<accession>A0A2H3B7A7</accession>
<evidence type="ECO:0000256" key="2">
    <source>
        <dbReference type="SAM" id="MobiDB-lite"/>
    </source>
</evidence>
<feature type="region of interest" description="Disordered" evidence="2">
    <location>
        <begin position="1"/>
        <end position="48"/>
    </location>
</feature>
<feature type="coiled-coil region" evidence="1">
    <location>
        <begin position="116"/>
        <end position="143"/>
    </location>
</feature>
<reference evidence="5" key="1">
    <citation type="journal article" date="2017" name="Nat. Ecol. Evol.">
        <title>Genome expansion and lineage-specific genetic innovations in the forest pathogenic fungi Armillaria.</title>
        <authorList>
            <person name="Sipos G."/>
            <person name="Prasanna A.N."/>
            <person name="Walter M.C."/>
            <person name="O'Connor E."/>
            <person name="Balint B."/>
            <person name="Krizsan K."/>
            <person name="Kiss B."/>
            <person name="Hess J."/>
            <person name="Varga T."/>
            <person name="Slot J."/>
            <person name="Riley R."/>
            <person name="Boka B."/>
            <person name="Rigling D."/>
            <person name="Barry K."/>
            <person name="Lee J."/>
            <person name="Mihaltcheva S."/>
            <person name="LaButti K."/>
            <person name="Lipzen A."/>
            <person name="Waldron R."/>
            <person name="Moloney N.M."/>
            <person name="Sperisen C."/>
            <person name="Kredics L."/>
            <person name="Vagvoelgyi C."/>
            <person name="Patrignani A."/>
            <person name="Fitzpatrick D."/>
            <person name="Nagy I."/>
            <person name="Doyle S."/>
            <person name="Anderson J.B."/>
            <person name="Grigoriev I.V."/>
            <person name="Gueldener U."/>
            <person name="Muensterkoetter M."/>
            <person name="Nagy L.G."/>
        </authorList>
    </citation>
    <scope>NUCLEOTIDE SEQUENCE [LARGE SCALE GENOMIC DNA]</scope>
    <source>
        <strain evidence="5">28-4</strain>
    </source>
</reference>
<dbReference type="Proteomes" id="UP000218334">
    <property type="component" value="Unassembled WGS sequence"/>
</dbReference>